<comment type="subcellular location">
    <subcellularLocation>
        <location evidence="1">Nucleus</location>
    </subcellularLocation>
</comment>
<accession>A0AAV5QX16</accession>
<name>A0AAV5QX16_PICKL</name>
<evidence type="ECO:0000313" key="7">
    <source>
        <dbReference type="EMBL" id="GMM43705.1"/>
    </source>
</evidence>
<dbReference type="PROSITE" id="PS50048">
    <property type="entry name" value="ZN2_CY6_FUNGAL_2"/>
    <property type="match status" value="1"/>
</dbReference>
<keyword evidence="2" id="KW-0805">Transcription regulation</keyword>
<dbReference type="PANTHER" id="PTHR31845">
    <property type="entry name" value="FINGER DOMAIN PROTEIN, PUTATIVE-RELATED"/>
    <property type="match status" value="1"/>
</dbReference>
<dbReference type="GO" id="GO:0000981">
    <property type="term" value="F:DNA-binding transcription factor activity, RNA polymerase II-specific"/>
    <property type="evidence" value="ECO:0007669"/>
    <property type="project" value="InterPro"/>
</dbReference>
<dbReference type="PANTHER" id="PTHR31845:SF17">
    <property type="entry name" value="ZN(II)2CYS6 TRANSCRIPTION FACTOR (EUROFUNG)"/>
    <property type="match status" value="1"/>
</dbReference>
<protein>
    <recommendedName>
        <fullName evidence="6">Zn(2)-C6 fungal-type domain-containing protein</fullName>
    </recommendedName>
</protein>
<dbReference type="PROSITE" id="PS00463">
    <property type="entry name" value="ZN2_CY6_FUNGAL_1"/>
    <property type="match status" value="1"/>
</dbReference>
<evidence type="ECO:0000256" key="4">
    <source>
        <dbReference type="ARBA" id="ARBA00023163"/>
    </source>
</evidence>
<dbReference type="EMBL" id="BTGB01000001">
    <property type="protein sequence ID" value="GMM43705.1"/>
    <property type="molecule type" value="Genomic_DNA"/>
</dbReference>
<dbReference type="CDD" id="cd00067">
    <property type="entry name" value="GAL4"/>
    <property type="match status" value="1"/>
</dbReference>
<dbReference type="GO" id="GO:0005634">
    <property type="term" value="C:nucleus"/>
    <property type="evidence" value="ECO:0007669"/>
    <property type="project" value="UniProtKB-SubCell"/>
</dbReference>
<dbReference type="GO" id="GO:0000976">
    <property type="term" value="F:transcription cis-regulatory region binding"/>
    <property type="evidence" value="ECO:0007669"/>
    <property type="project" value="TreeGrafter"/>
</dbReference>
<keyword evidence="5" id="KW-0539">Nucleus</keyword>
<reference evidence="7 8" key="1">
    <citation type="journal article" date="2023" name="Elife">
        <title>Identification of key yeast species and microbe-microbe interactions impacting larval growth of Drosophila in the wild.</title>
        <authorList>
            <person name="Mure A."/>
            <person name="Sugiura Y."/>
            <person name="Maeda R."/>
            <person name="Honda K."/>
            <person name="Sakurai N."/>
            <person name="Takahashi Y."/>
            <person name="Watada M."/>
            <person name="Katoh T."/>
            <person name="Gotoh A."/>
            <person name="Gotoh Y."/>
            <person name="Taniguchi I."/>
            <person name="Nakamura K."/>
            <person name="Hayashi T."/>
            <person name="Katayama T."/>
            <person name="Uemura T."/>
            <person name="Hattori Y."/>
        </authorList>
    </citation>
    <scope>NUCLEOTIDE SEQUENCE [LARGE SCALE GENOMIC DNA]</scope>
    <source>
        <strain evidence="7 8">PK-24</strain>
    </source>
</reference>
<dbReference type="Proteomes" id="UP001378960">
    <property type="component" value="Unassembled WGS sequence"/>
</dbReference>
<evidence type="ECO:0000256" key="1">
    <source>
        <dbReference type="ARBA" id="ARBA00004123"/>
    </source>
</evidence>
<feature type="domain" description="Zn(2)-C6 fungal-type" evidence="6">
    <location>
        <begin position="43"/>
        <end position="76"/>
    </location>
</feature>
<evidence type="ECO:0000256" key="2">
    <source>
        <dbReference type="ARBA" id="ARBA00023015"/>
    </source>
</evidence>
<dbReference type="InterPro" id="IPR001138">
    <property type="entry name" value="Zn2Cys6_DnaBD"/>
</dbReference>
<evidence type="ECO:0000313" key="8">
    <source>
        <dbReference type="Proteomes" id="UP001378960"/>
    </source>
</evidence>
<keyword evidence="4" id="KW-0804">Transcription</keyword>
<dbReference type="GO" id="GO:0008270">
    <property type="term" value="F:zinc ion binding"/>
    <property type="evidence" value="ECO:0007669"/>
    <property type="project" value="InterPro"/>
</dbReference>
<sequence length="701" mass="81356">MSPFKPQIPNKIHINSNNININNNNNNNNNISTIDSKPKHLKSCSRCRKHKTKCNYIETNPNPCTSCSKRGLNCHLELVIPVKRSNIIKNLSNDIKILKNLVNDLIIKDQKLKNLCIEKGVKVDGLIDIKNYNYNNNNINNINTLTDIDEINEVNDIPESNDFNDIDIKNIIPSSPNISPSNYKLFDICCYTSDEINSFFETFKNHYLPLIPIFDIKIFNNPTLLLANNHLLFWSIVFIISDNTDIFNNFILKEILHFTSNSHNIENDNKENNLNTIYSIVLLSYFPIKININNLDSDDDLDTCFFQWLSISKKFIHSISNKNNQFDENNLEINLYAIIFILGNFYSLRLNLPWDQPLDFNLKQLKLSNTFLGNLLNISSLLNKLMNNFTFNDNFNENNDNQNLLINSLLNWKFNLLNLKKNKFNSKYLDPAFEFIELCINLFQNQSFINNNTELLFNNILSFYNSIDNIDISISPIFIKFSLEFILIFLNKLSYSHHFISTSNNQLIIKSSNLYSNLFNKLLTIINYNDTKIIFNLLLDFDSNIKFNESLINILNMKSFKNKLFPGMINDLKILVQKFKSAENTNNTTIEDLKEFFINENINYNSYYKNFTFDLVFLYSNEILKLPKSSTNLNLTSTLSTSSTPDLLPELYSDTSSSKTISQPVSQLHSPNHSLNLLEPITINNDKIDLDNIELDLLSYY</sequence>
<dbReference type="SMART" id="SM00066">
    <property type="entry name" value="GAL4"/>
    <property type="match status" value="1"/>
</dbReference>
<organism evidence="7 8">
    <name type="scientific">Pichia kluyveri</name>
    <name type="common">Yeast</name>
    <dbReference type="NCBI Taxonomy" id="36015"/>
    <lineage>
        <taxon>Eukaryota</taxon>
        <taxon>Fungi</taxon>
        <taxon>Dikarya</taxon>
        <taxon>Ascomycota</taxon>
        <taxon>Saccharomycotina</taxon>
        <taxon>Pichiomycetes</taxon>
        <taxon>Pichiales</taxon>
        <taxon>Pichiaceae</taxon>
        <taxon>Pichia</taxon>
    </lineage>
</organism>
<comment type="caution">
    <text evidence="7">The sequence shown here is derived from an EMBL/GenBank/DDBJ whole genome shotgun (WGS) entry which is preliminary data.</text>
</comment>
<evidence type="ECO:0000256" key="5">
    <source>
        <dbReference type="ARBA" id="ARBA00023242"/>
    </source>
</evidence>
<dbReference type="Pfam" id="PF00172">
    <property type="entry name" value="Zn_clus"/>
    <property type="match status" value="1"/>
</dbReference>
<dbReference type="Gene3D" id="4.10.240.10">
    <property type="entry name" value="Zn(2)-C6 fungal-type DNA-binding domain"/>
    <property type="match status" value="1"/>
</dbReference>
<gene>
    <name evidence="7" type="ORF">DAPK24_002800</name>
</gene>
<evidence type="ECO:0000259" key="6">
    <source>
        <dbReference type="PROSITE" id="PS50048"/>
    </source>
</evidence>
<dbReference type="AlphaFoldDB" id="A0AAV5QX16"/>
<proteinExistence type="predicted"/>
<keyword evidence="3" id="KW-0238">DNA-binding</keyword>
<dbReference type="SUPFAM" id="SSF57701">
    <property type="entry name" value="Zn2/Cys6 DNA-binding domain"/>
    <property type="match status" value="1"/>
</dbReference>
<evidence type="ECO:0000256" key="3">
    <source>
        <dbReference type="ARBA" id="ARBA00023125"/>
    </source>
</evidence>
<keyword evidence="8" id="KW-1185">Reference proteome</keyword>
<dbReference type="InterPro" id="IPR051089">
    <property type="entry name" value="prtT"/>
</dbReference>
<dbReference type="InterPro" id="IPR036864">
    <property type="entry name" value="Zn2-C6_fun-type_DNA-bd_sf"/>
</dbReference>